<dbReference type="HOGENOM" id="CLU_010194_44_5_11"/>
<keyword evidence="1" id="KW-0560">Oxidoreductase</keyword>
<dbReference type="EMBL" id="CP003697">
    <property type="protein sequence ID" value="AGF72053.1"/>
    <property type="molecule type" value="Genomic_DNA"/>
</dbReference>
<accession>M1NKZ0</accession>
<dbReference type="KEGG" id="chn:A605_05235"/>
<dbReference type="RefSeq" id="WP_015400472.1">
    <property type="nucleotide sequence ID" value="NC_020302.1"/>
</dbReference>
<reference evidence="2 3" key="1">
    <citation type="journal article" date="2012" name="Stand. Genomic Sci.">
        <title>Genome sequence of the halotolerant bacterium Corynebacterium halotolerans type strain YIM 70093(T) (= DSM 44683(T)).</title>
        <authorList>
            <person name="Ruckert C."/>
            <person name="Albersmeier A."/>
            <person name="Al-Dilaimi A."/>
            <person name="Niehaus K."/>
            <person name="Szczepanowski R."/>
            <person name="Kalinowski J."/>
        </authorList>
    </citation>
    <scope>NUCLEOTIDE SEQUENCE [LARGE SCALE GENOMIC DNA]</scope>
    <source>
        <strain evidence="2">YIM 70093</strain>
    </source>
</reference>
<dbReference type="SUPFAM" id="SSF51735">
    <property type="entry name" value="NAD(P)-binding Rossmann-fold domains"/>
    <property type="match status" value="1"/>
</dbReference>
<dbReference type="Gene3D" id="3.40.50.720">
    <property type="entry name" value="NAD(P)-binding Rossmann-like Domain"/>
    <property type="match status" value="1"/>
</dbReference>
<organism evidence="2 3">
    <name type="scientific">Corynebacterium halotolerans YIM 70093 = DSM 44683</name>
    <dbReference type="NCBI Taxonomy" id="1121362"/>
    <lineage>
        <taxon>Bacteria</taxon>
        <taxon>Bacillati</taxon>
        <taxon>Actinomycetota</taxon>
        <taxon>Actinomycetes</taxon>
        <taxon>Mycobacteriales</taxon>
        <taxon>Corynebacteriaceae</taxon>
        <taxon>Corynebacterium</taxon>
    </lineage>
</organism>
<gene>
    <name evidence="2" type="ORF">A605_05235</name>
</gene>
<evidence type="ECO:0000256" key="1">
    <source>
        <dbReference type="ARBA" id="ARBA00023002"/>
    </source>
</evidence>
<dbReference type="Proteomes" id="UP000011723">
    <property type="component" value="Chromosome"/>
</dbReference>
<dbReference type="PANTHER" id="PTHR43157">
    <property type="entry name" value="PHOSPHATIDYLINOSITOL-GLYCAN BIOSYNTHESIS CLASS F PROTEIN-RELATED"/>
    <property type="match status" value="1"/>
</dbReference>
<dbReference type="InterPro" id="IPR036291">
    <property type="entry name" value="NAD(P)-bd_dom_sf"/>
</dbReference>
<sequence>MSGPDRTVLITGATGGLGHGLARALSGEPGRLILHGRNPDRLADLRSELAGATATVETVTADLSEQAQVHALATQVADLTDHLHVLVNNAGVGPGRGDRRELSPDGVELRLAVNHLAPFALSLLLLPLLRRGAPARIVNVASAAQQEVELEDLHLRHGYSGSRAYAQSKLAMVAAGFELAEHLDPAEVTVNSLHPATLMPTAMVHEGWGHTIDELSTGIAATRRLIDAPELAGVSGRYFSGTREARALPQAQDPRFRRRLWEISSELTGTRL</sequence>
<proteinExistence type="predicted"/>
<dbReference type="STRING" id="1121362.A605_05235"/>
<dbReference type="Pfam" id="PF00106">
    <property type="entry name" value="adh_short"/>
    <property type="match status" value="1"/>
</dbReference>
<dbReference type="PANTHER" id="PTHR43157:SF31">
    <property type="entry name" value="PHOSPHATIDYLINOSITOL-GLYCAN BIOSYNTHESIS CLASS F PROTEIN"/>
    <property type="match status" value="1"/>
</dbReference>
<dbReference type="PATRIC" id="fig|1121362.3.peg.1052"/>
<dbReference type="InterPro" id="IPR002347">
    <property type="entry name" value="SDR_fam"/>
</dbReference>
<keyword evidence="3" id="KW-1185">Reference proteome</keyword>
<dbReference type="GO" id="GO:0016491">
    <property type="term" value="F:oxidoreductase activity"/>
    <property type="evidence" value="ECO:0007669"/>
    <property type="project" value="UniProtKB-KW"/>
</dbReference>
<evidence type="ECO:0000313" key="2">
    <source>
        <dbReference type="EMBL" id="AGF72053.1"/>
    </source>
</evidence>
<dbReference type="eggNOG" id="COG1028">
    <property type="taxonomic scope" value="Bacteria"/>
</dbReference>
<protein>
    <submittedName>
        <fullName evidence="2">Short-chain dehydrogenase/reductase SDR</fullName>
    </submittedName>
</protein>
<dbReference type="PRINTS" id="PR00081">
    <property type="entry name" value="GDHRDH"/>
</dbReference>
<dbReference type="AlphaFoldDB" id="M1NKZ0"/>
<dbReference type="OrthoDB" id="3237043at2"/>
<evidence type="ECO:0000313" key="3">
    <source>
        <dbReference type="Proteomes" id="UP000011723"/>
    </source>
</evidence>
<name>M1NKZ0_9CORY</name>